<dbReference type="GO" id="GO:0006952">
    <property type="term" value="P:defense response"/>
    <property type="evidence" value="ECO:0007669"/>
    <property type="project" value="InterPro"/>
</dbReference>
<dbReference type="STRING" id="81972.D7MI74"/>
<evidence type="ECO:0000313" key="9">
    <source>
        <dbReference type="Proteomes" id="UP000008694"/>
    </source>
</evidence>
<sequence length="1221" mass="136872">MLKEFKGKGIDSFIDNDIERTKSIGPELIEAIRGSKIAIVLLSRNYASSSWCLNELMEIMNCREDLGQIVMTIFYDVDPTDVKKQTGDFGKAFKKTCKGAMIEKIATDVSNVLNNATPSRDFDAFIGMGVHIANLGLLLRLDLDEVRMVGIWGPSGIGKTSIARSMFNQISSSFQLSTIMVNIKGCYPNPCLDEYRAQLQLQNQMLSQIINQKDIKISHLGVAQERLKDKKVFLVLDDVDRLGQLVALANIEWFGRGSRIIIITEDLRVLNAYGINHIYKVDFPSIDEAIEIFCMYAFGQKQPYHGFALRGMSKYEWKITLPRLKTCLDGEIESILKFGYDVLCDEDKELFLYIACFFNSGPIYKLEELLKNYLDVGKGLRILAEKSLIHTLVGAGFVKMHDLLVQFGKEISRKQFNHGFGKCQILVDARDICEVLSDDTTDGRRIIGINLDLSQIEENFNISEKAVKKLSNLRFLNIYSSDLPHPDRLHTMQGLNCQYFRKLISLRWMHFQKTSLPSTFNSEFLVELTMHDSKLQKLWEGTKPLRNIKWMVLSNSKNLKELPDLSTATNLETLILENCSSLMELPSSIGKLSNLDYLCLGGCSSLLELPSFTKNVTGLVDLDLRGCSSLVEIPSSIGHAINLRILDLSKCSSLVGLPSFVGNAINLRNVYLKGCSNLVELPSSIVDLINLEKLDLSGCSSLVELPCIRNAVNLQMLDLSDCSSLVKLPSFVGNATKLEKLNLTNCSNLLELPSIDNATNLQELLLENCSRLMKLPSTLRNAINLQLINLKNCSNVVKIPAIENVTNLNLLDLSGCSSLVEIPPSIGTVTSLHKLYLNRCSSLVELPSSIGNITSLQELNLQDCSNLLALPFSIGNLHKLQELHLSFFFFVKQLHLSRCSKLEVLPININLESLKVLDLIFCTRLKIFPEISTNIVYLNLVGTTIEEVPLSIRSWPRLDIFCMSYFENLNEFPHALDIITCLHLSGDIQEVATWVKGISRLDQILLYGCKRLVSLPQLPDILSDLDTENCASLEKLDCSFHNSEIRLNFANCFKLNKEARDLIIQTSTSKYAILPGREVSSSFTYRAAGDSVTVKLNEGPLPTSLRFKVCVLIIYKGDEKAGDTNTKHGEFFIFYLQNGNIGYKYLDPLVTGHQYIFEVEAEVTSSEFDFYFAIGREEWKIVECGVCELCESLHVDGGCEVDREACGARKITGSLLFELVA</sequence>
<dbReference type="AlphaFoldDB" id="D7MI74"/>
<name>D7MI74_ARALL</name>
<protein>
    <recommendedName>
        <fullName evidence="1">ADP-ribosyl cyclase/cyclic ADP-ribose hydrolase</fullName>
        <ecNumber evidence="1">3.2.2.6</ecNumber>
    </recommendedName>
</protein>
<dbReference type="PANTHER" id="PTHR11017">
    <property type="entry name" value="LEUCINE-RICH REPEAT-CONTAINING PROTEIN"/>
    <property type="match status" value="1"/>
</dbReference>
<comment type="catalytic activity">
    <reaction evidence="6">
        <text>NAD(+) + H2O = ADP-D-ribose + nicotinamide + H(+)</text>
        <dbReference type="Rhea" id="RHEA:16301"/>
        <dbReference type="ChEBI" id="CHEBI:15377"/>
        <dbReference type="ChEBI" id="CHEBI:15378"/>
        <dbReference type="ChEBI" id="CHEBI:17154"/>
        <dbReference type="ChEBI" id="CHEBI:57540"/>
        <dbReference type="ChEBI" id="CHEBI:57967"/>
        <dbReference type="EC" id="3.2.2.6"/>
    </reaction>
    <physiologicalReaction direction="left-to-right" evidence="6">
        <dbReference type="Rhea" id="RHEA:16302"/>
    </physiologicalReaction>
</comment>
<dbReference type="InterPro" id="IPR045344">
    <property type="entry name" value="C-JID"/>
</dbReference>
<dbReference type="SMART" id="SM00255">
    <property type="entry name" value="TIR"/>
    <property type="match status" value="1"/>
</dbReference>
<dbReference type="InterPro" id="IPR058192">
    <property type="entry name" value="WHD_ROQ1-like"/>
</dbReference>
<dbReference type="InterPro" id="IPR011713">
    <property type="entry name" value="Leu-rich_rpt_3"/>
</dbReference>
<dbReference type="Gene3D" id="3.40.50.300">
    <property type="entry name" value="P-loop containing nucleotide triphosphate hydrolases"/>
    <property type="match status" value="1"/>
</dbReference>
<dbReference type="InterPro" id="IPR044974">
    <property type="entry name" value="Disease_R_plants"/>
</dbReference>
<dbReference type="eggNOG" id="ENOG502QWPX">
    <property type="taxonomic scope" value="Eukaryota"/>
</dbReference>
<keyword evidence="3" id="KW-0677">Repeat</keyword>
<dbReference type="Proteomes" id="UP000008694">
    <property type="component" value="Unassembled WGS sequence"/>
</dbReference>
<evidence type="ECO:0000256" key="5">
    <source>
        <dbReference type="ARBA" id="ARBA00023027"/>
    </source>
</evidence>
<keyword evidence="4" id="KW-0378">Hydrolase</keyword>
<dbReference type="Gramene" id="Al_scaffold_0007_3284">
    <property type="protein sequence ID" value="Al_scaffold_0007_3284"/>
    <property type="gene ID" value="Al_scaffold_0007_3284"/>
</dbReference>
<dbReference type="Pfam" id="PF20160">
    <property type="entry name" value="C-JID"/>
    <property type="match status" value="1"/>
</dbReference>
<dbReference type="EC" id="3.2.2.6" evidence="1"/>
<dbReference type="InterPro" id="IPR032675">
    <property type="entry name" value="LRR_dom_sf"/>
</dbReference>
<gene>
    <name evidence="8" type="ORF">ARALYDRAFT_659229</name>
</gene>
<dbReference type="Pfam" id="PF07725">
    <property type="entry name" value="LRR_3"/>
    <property type="match status" value="1"/>
</dbReference>
<feature type="domain" description="TIR" evidence="7">
    <location>
        <begin position="1"/>
        <end position="113"/>
    </location>
</feature>
<dbReference type="PRINTS" id="PR00364">
    <property type="entry name" value="DISEASERSIST"/>
</dbReference>
<keyword evidence="2" id="KW-0433">Leucine-rich repeat</keyword>
<dbReference type="Pfam" id="PF01582">
    <property type="entry name" value="TIR"/>
    <property type="match status" value="1"/>
</dbReference>
<organism evidence="9">
    <name type="scientific">Arabidopsis lyrata subsp. lyrata</name>
    <name type="common">Lyre-leaved rock-cress</name>
    <dbReference type="NCBI Taxonomy" id="81972"/>
    <lineage>
        <taxon>Eukaryota</taxon>
        <taxon>Viridiplantae</taxon>
        <taxon>Streptophyta</taxon>
        <taxon>Embryophyta</taxon>
        <taxon>Tracheophyta</taxon>
        <taxon>Spermatophyta</taxon>
        <taxon>Magnoliopsida</taxon>
        <taxon>eudicotyledons</taxon>
        <taxon>Gunneridae</taxon>
        <taxon>Pentapetalae</taxon>
        <taxon>rosids</taxon>
        <taxon>malvids</taxon>
        <taxon>Brassicales</taxon>
        <taxon>Brassicaceae</taxon>
        <taxon>Camelineae</taxon>
        <taxon>Arabidopsis</taxon>
    </lineage>
</organism>
<dbReference type="GO" id="GO:0043531">
    <property type="term" value="F:ADP binding"/>
    <property type="evidence" value="ECO:0007669"/>
    <property type="project" value="InterPro"/>
</dbReference>
<dbReference type="Pfam" id="PF00931">
    <property type="entry name" value="NB-ARC"/>
    <property type="match status" value="1"/>
</dbReference>
<evidence type="ECO:0000256" key="3">
    <source>
        <dbReference type="ARBA" id="ARBA00022737"/>
    </source>
</evidence>
<evidence type="ECO:0000259" key="7">
    <source>
        <dbReference type="PROSITE" id="PS50104"/>
    </source>
</evidence>
<dbReference type="GO" id="GO:0007165">
    <property type="term" value="P:signal transduction"/>
    <property type="evidence" value="ECO:0007669"/>
    <property type="project" value="InterPro"/>
</dbReference>
<dbReference type="PANTHER" id="PTHR11017:SF411">
    <property type="entry name" value="ADP-RIBOSYL CYCLASE_CYCLIC ADP-RIBOSE HYDROLASE-RELATED"/>
    <property type="match status" value="1"/>
</dbReference>
<evidence type="ECO:0000256" key="4">
    <source>
        <dbReference type="ARBA" id="ARBA00022801"/>
    </source>
</evidence>
<dbReference type="SUPFAM" id="SSF52200">
    <property type="entry name" value="Toll/Interleukin receptor TIR domain"/>
    <property type="match status" value="1"/>
</dbReference>
<dbReference type="Gene3D" id="3.40.50.10140">
    <property type="entry name" value="Toll/interleukin-1 receptor homology (TIR) domain"/>
    <property type="match status" value="1"/>
</dbReference>
<dbReference type="EMBL" id="GL348719">
    <property type="protein sequence ID" value="EFH46764.1"/>
    <property type="molecule type" value="Genomic_DNA"/>
</dbReference>
<evidence type="ECO:0000256" key="1">
    <source>
        <dbReference type="ARBA" id="ARBA00011982"/>
    </source>
</evidence>
<proteinExistence type="predicted"/>
<dbReference type="SUPFAM" id="SSF52540">
    <property type="entry name" value="P-loop containing nucleoside triphosphate hydrolases"/>
    <property type="match status" value="1"/>
</dbReference>
<dbReference type="Pfam" id="PF23282">
    <property type="entry name" value="WHD_ROQ1"/>
    <property type="match status" value="1"/>
</dbReference>
<dbReference type="HOGENOM" id="CLU_001561_0_1_1"/>
<dbReference type="InterPro" id="IPR000157">
    <property type="entry name" value="TIR_dom"/>
</dbReference>
<accession>D7MI74</accession>
<dbReference type="FunFam" id="3.40.50.300:FF:001002">
    <property type="entry name" value="Disease resistance protein (TIR-NBS-LRR class)"/>
    <property type="match status" value="1"/>
</dbReference>
<evidence type="ECO:0000313" key="8">
    <source>
        <dbReference type="EMBL" id="EFH46764.1"/>
    </source>
</evidence>
<reference evidence="9" key="1">
    <citation type="journal article" date="2011" name="Nat. Genet.">
        <title>The Arabidopsis lyrata genome sequence and the basis of rapid genome size change.</title>
        <authorList>
            <person name="Hu T.T."/>
            <person name="Pattyn P."/>
            <person name="Bakker E.G."/>
            <person name="Cao J."/>
            <person name="Cheng J.-F."/>
            <person name="Clark R.M."/>
            <person name="Fahlgren N."/>
            <person name="Fawcett J.A."/>
            <person name="Grimwood J."/>
            <person name="Gundlach H."/>
            <person name="Haberer G."/>
            <person name="Hollister J.D."/>
            <person name="Ossowski S."/>
            <person name="Ottilar R.P."/>
            <person name="Salamov A.A."/>
            <person name="Schneeberger K."/>
            <person name="Spannagl M."/>
            <person name="Wang X."/>
            <person name="Yang L."/>
            <person name="Nasrallah M.E."/>
            <person name="Bergelson J."/>
            <person name="Carrington J.C."/>
            <person name="Gaut B.S."/>
            <person name="Schmutz J."/>
            <person name="Mayer K.F.X."/>
            <person name="Van de Peer Y."/>
            <person name="Grigoriev I.V."/>
            <person name="Nordborg M."/>
            <person name="Weigel D."/>
            <person name="Guo Y.-L."/>
        </authorList>
    </citation>
    <scope>NUCLEOTIDE SEQUENCE [LARGE SCALE GENOMIC DNA]</scope>
    <source>
        <strain evidence="9">cv. MN47</strain>
    </source>
</reference>
<dbReference type="InterPro" id="IPR002182">
    <property type="entry name" value="NB-ARC"/>
</dbReference>
<keyword evidence="9" id="KW-1185">Reference proteome</keyword>
<dbReference type="GO" id="GO:0061809">
    <property type="term" value="F:NAD+ nucleosidase activity, cyclic ADP-ribose generating"/>
    <property type="evidence" value="ECO:0007669"/>
    <property type="project" value="UniProtKB-EC"/>
</dbReference>
<dbReference type="InterPro" id="IPR035897">
    <property type="entry name" value="Toll_tir_struct_dom_sf"/>
</dbReference>
<evidence type="ECO:0000256" key="6">
    <source>
        <dbReference type="ARBA" id="ARBA00047304"/>
    </source>
</evidence>
<dbReference type="Gene3D" id="3.80.10.10">
    <property type="entry name" value="Ribonuclease Inhibitor"/>
    <property type="match status" value="4"/>
</dbReference>
<dbReference type="PROSITE" id="PS50104">
    <property type="entry name" value="TIR"/>
    <property type="match status" value="1"/>
</dbReference>
<dbReference type="FunFam" id="3.80.10.10:FF:000845">
    <property type="entry name" value="Disease resistance protein (TIR-NBS-LRR class)"/>
    <property type="match status" value="1"/>
</dbReference>
<dbReference type="SUPFAM" id="SSF52058">
    <property type="entry name" value="L domain-like"/>
    <property type="match status" value="2"/>
</dbReference>
<dbReference type="InterPro" id="IPR027417">
    <property type="entry name" value="P-loop_NTPase"/>
</dbReference>
<keyword evidence="5" id="KW-0520">NAD</keyword>
<evidence type="ECO:0000256" key="2">
    <source>
        <dbReference type="ARBA" id="ARBA00022614"/>
    </source>
</evidence>